<proteinExistence type="predicted"/>
<evidence type="ECO:0000313" key="3">
    <source>
        <dbReference type="Proteomes" id="UP000830401"/>
    </source>
</evidence>
<name>A0ABY4G6M9_9BACT</name>
<organism evidence="2 3">
    <name type="scientific">Hymenobacter volaticus</name>
    <dbReference type="NCBI Taxonomy" id="2932254"/>
    <lineage>
        <taxon>Bacteria</taxon>
        <taxon>Pseudomonadati</taxon>
        <taxon>Bacteroidota</taxon>
        <taxon>Cytophagia</taxon>
        <taxon>Cytophagales</taxon>
        <taxon>Hymenobacteraceae</taxon>
        <taxon>Hymenobacter</taxon>
    </lineage>
</organism>
<keyword evidence="1" id="KW-1133">Transmembrane helix</keyword>
<dbReference type="Proteomes" id="UP000830401">
    <property type="component" value="Chromosome"/>
</dbReference>
<feature type="transmembrane region" description="Helical" evidence="1">
    <location>
        <begin position="342"/>
        <end position="362"/>
    </location>
</feature>
<feature type="transmembrane region" description="Helical" evidence="1">
    <location>
        <begin position="273"/>
        <end position="294"/>
    </location>
</feature>
<sequence length="487" mass="56067">MREYSLPFDSRFDRLAVFSFAWAVANVLHALSFTDRISLQHPFAIGVLLAAAFVILIPWSVWPLLLMLSCSVANTFEWMPYAPNHITFEFIINSGILTTLVWLIARLYLKDKTIAAVATPDFRNTLFQTFAPFIRISLFILYFYAVFHKLNWDYFNPTISCSVFLLSGYANRFPFIPDNALVQWSAIWGTIVIEAAIPLLLYFRRTRSTGVFLGCGFHYFLALHPHPGLYSFSSMLFAIYFLFLSDVFTPTVHEFADSRIYKKRQYLLTLFRILLFAAVIVVIVLALIAGAYINNIVHKLTLFGFLIWLVWGLVLIGFYIYSVSYSVYLESSSATLFHMKKAMLWLVPLLVLFNGLTPYLGIKTQTNFSMFSNLRTEGNISNHIFVSPSLQLFDMEKDLVEVTKTNLQDLQNLVNNNQVIPYFEFKRITSNAHIDFYATYIHNNETQTIVVKQGISNQPELLIPHNWLAAKFIRFRPVDKGPCLCKH</sequence>
<feature type="transmembrane region" description="Helical" evidence="1">
    <location>
        <begin position="232"/>
        <end position="252"/>
    </location>
</feature>
<keyword evidence="3" id="KW-1185">Reference proteome</keyword>
<feature type="transmembrane region" description="Helical" evidence="1">
    <location>
        <begin position="86"/>
        <end position="105"/>
    </location>
</feature>
<feature type="transmembrane region" description="Helical" evidence="1">
    <location>
        <begin position="125"/>
        <end position="147"/>
    </location>
</feature>
<feature type="transmembrane region" description="Helical" evidence="1">
    <location>
        <begin position="43"/>
        <end position="65"/>
    </location>
</feature>
<feature type="transmembrane region" description="Helical" evidence="1">
    <location>
        <begin position="182"/>
        <end position="203"/>
    </location>
</feature>
<dbReference type="EMBL" id="CP095061">
    <property type="protein sequence ID" value="UOQ66497.1"/>
    <property type="molecule type" value="Genomic_DNA"/>
</dbReference>
<evidence type="ECO:0000256" key="1">
    <source>
        <dbReference type="SAM" id="Phobius"/>
    </source>
</evidence>
<evidence type="ECO:0000313" key="2">
    <source>
        <dbReference type="EMBL" id="UOQ66497.1"/>
    </source>
</evidence>
<reference evidence="2" key="1">
    <citation type="submission" date="2022-04" db="EMBL/GenBank/DDBJ databases">
        <title>Hymenobacter sp. isolated from the air.</title>
        <authorList>
            <person name="Won M."/>
            <person name="Lee C.-M."/>
            <person name="Woen H.-Y."/>
            <person name="Kwon S.-W."/>
        </authorList>
    </citation>
    <scope>NUCLEOTIDE SEQUENCE</scope>
    <source>
        <strain evidence="2">5420S-77</strain>
    </source>
</reference>
<feature type="transmembrane region" description="Helical" evidence="1">
    <location>
        <begin position="12"/>
        <end position="31"/>
    </location>
</feature>
<feature type="transmembrane region" description="Helical" evidence="1">
    <location>
        <begin position="300"/>
        <end position="321"/>
    </location>
</feature>
<protein>
    <submittedName>
        <fullName evidence="2">HTTM domain-containing protein</fullName>
    </submittedName>
</protein>
<dbReference type="RefSeq" id="WP_245120654.1">
    <property type="nucleotide sequence ID" value="NZ_CP095061.1"/>
</dbReference>
<keyword evidence="1" id="KW-0812">Transmembrane</keyword>
<gene>
    <name evidence="2" type="ORF">MUN86_00750</name>
</gene>
<keyword evidence="1" id="KW-0472">Membrane</keyword>
<feature type="transmembrane region" description="Helical" evidence="1">
    <location>
        <begin position="210"/>
        <end position="226"/>
    </location>
</feature>
<accession>A0ABY4G6M9</accession>